<dbReference type="SUPFAM" id="SSF69255">
    <property type="entry name" value="gp5 N-terminal domain-like"/>
    <property type="match status" value="1"/>
</dbReference>
<sequence length="554" mass="60141">MIHYNYFINGRQISGLIVSVNWQYAVNRIAGFNIRLANIDAEADTEEAGSFNLTAAGIPQAGEEITFSARAFDGSDMVAEASFKGIVTAQRIGIDTHPYAEIIAHGSAGTLTEGEETLAFNADTHADDTQIIKALAELRGITLTLPKADQAIQQQQFVVYRQTPWRAIMARVLANGFLYLPGPEGDSIVHPESIQSAAGSAQTINFKSSGIEHFSIAQDICSQFDELKLAGWDIKQQAVTSSHTGTSSYLNDLLKPPHQSLGLTQDQNIAIPVSDAELQTQANAELFYRQLDLIQGKLVINAALSPQSLTLQPLTVIDLQDVGDTFSGKYLISSVTHQITKSGWRIHLELGLHLNHTLFSDWRKPPPIPPLTGIVGKFAADPEGLYRIPVWLPGISKDDKQVIYARLATPFASSDQTGFFMPPGEKDEVVVAFVGGDGRCPVIVGAMHNPINAPPMEYAEQYEQVGLFWGKEKMSLTISLKEGEPGMILSGGEKTMLTLSDQDGCRLSGEKASLAVGEALELIYNDEPVLTVNDNVEVNTAAFKVTVSDKMEVA</sequence>
<reference evidence="2 3" key="1">
    <citation type="submission" date="2014-01" db="EMBL/GenBank/DDBJ databases">
        <title>Full genme sequencing of cellulolytic bacterium Gynuella sunshinyii YC6258T gen. nov., sp. nov.</title>
        <authorList>
            <person name="Khan H."/>
            <person name="Chung E.J."/>
            <person name="Chung Y.R."/>
        </authorList>
    </citation>
    <scope>NUCLEOTIDE SEQUENCE [LARGE SCALE GENOMIC DNA]</scope>
    <source>
        <strain evidence="2 3">YC6258</strain>
    </source>
</reference>
<keyword evidence="3" id="KW-1185">Reference proteome</keyword>
<dbReference type="Gene3D" id="2.40.50.230">
    <property type="entry name" value="Gp5 N-terminal domain"/>
    <property type="match status" value="1"/>
</dbReference>
<dbReference type="EMBL" id="CP007142">
    <property type="protein sequence ID" value="AJQ94236.1"/>
    <property type="molecule type" value="Genomic_DNA"/>
</dbReference>
<dbReference type="RefSeq" id="WP_144407606.1">
    <property type="nucleotide sequence ID" value="NZ_CP007142.1"/>
</dbReference>
<dbReference type="OrthoDB" id="9762420at2"/>
<organism evidence="2 3">
    <name type="scientific">Gynuella sunshinyii YC6258</name>
    <dbReference type="NCBI Taxonomy" id="1445510"/>
    <lineage>
        <taxon>Bacteria</taxon>
        <taxon>Pseudomonadati</taxon>
        <taxon>Pseudomonadota</taxon>
        <taxon>Gammaproteobacteria</taxon>
        <taxon>Oceanospirillales</taxon>
        <taxon>Saccharospirillaceae</taxon>
        <taxon>Gynuella</taxon>
    </lineage>
</organism>
<accession>A0A0C5VJ05</accession>
<dbReference type="InterPro" id="IPR006531">
    <property type="entry name" value="Gp5/Vgr_OB"/>
</dbReference>
<dbReference type="HOGENOM" id="CLU_455533_0_0_6"/>
<dbReference type="Pfam" id="PF04717">
    <property type="entry name" value="Phage_base_V"/>
    <property type="match status" value="1"/>
</dbReference>
<evidence type="ECO:0000313" key="3">
    <source>
        <dbReference type="Proteomes" id="UP000032266"/>
    </source>
</evidence>
<name>A0A0C5VJ05_9GAMM</name>
<dbReference type="Proteomes" id="UP000032266">
    <property type="component" value="Chromosome"/>
</dbReference>
<evidence type="ECO:0000313" key="2">
    <source>
        <dbReference type="EMBL" id="AJQ94236.1"/>
    </source>
</evidence>
<proteinExistence type="predicted"/>
<dbReference type="AlphaFoldDB" id="A0A0C5VJ05"/>
<gene>
    <name evidence="2" type="ORF">YC6258_02198</name>
</gene>
<dbReference type="STRING" id="1445510.YC6258_02198"/>
<feature type="domain" description="Gp5/Type VI secretion system Vgr protein OB-fold" evidence="1">
    <location>
        <begin position="372"/>
        <end position="448"/>
    </location>
</feature>
<evidence type="ECO:0000259" key="1">
    <source>
        <dbReference type="Pfam" id="PF04717"/>
    </source>
</evidence>
<dbReference type="InterPro" id="IPR037026">
    <property type="entry name" value="Vgr_OB-fold_dom_sf"/>
</dbReference>
<protein>
    <recommendedName>
        <fullName evidence="1">Gp5/Type VI secretion system Vgr protein OB-fold domain-containing protein</fullName>
    </recommendedName>
</protein>
<dbReference type="KEGG" id="gsn:YC6258_02198"/>